<name>A0A2G8SD74_9APHY</name>
<comment type="catalytic activity">
    <reaction evidence="1">
        <text>chorismate + L-glutamine = 4-amino-4-deoxychorismate + L-glutamate</text>
        <dbReference type="Rhea" id="RHEA:11672"/>
        <dbReference type="ChEBI" id="CHEBI:29748"/>
        <dbReference type="ChEBI" id="CHEBI:29985"/>
        <dbReference type="ChEBI" id="CHEBI:58359"/>
        <dbReference type="ChEBI" id="CHEBI:58406"/>
        <dbReference type="EC" id="2.6.1.85"/>
    </reaction>
</comment>
<dbReference type="UniPathway" id="UPA00077">
    <property type="reaction ID" value="UER00149"/>
</dbReference>
<evidence type="ECO:0000256" key="5">
    <source>
        <dbReference type="ARBA" id="ARBA00022679"/>
    </source>
</evidence>
<evidence type="ECO:0000259" key="11">
    <source>
        <dbReference type="Pfam" id="PF00117"/>
    </source>
</evidence>
<evidence type="ECO:0000256" key="4">
    <source>
        <dbReference type="ARBA" id="ARBA00013139"/>
    </source>
</evidence>
<evidence type="ECO:0000256" key="3">
    <source>
        <dbReference type="ARBA" id="ARBA00005970"/>
    </source>
</evidence>
<evidence type="ECO:0000313" key="14">
    <source>
        <dbReference type="EMBL" id="PIL31702.1"/>
    </source>
</evidence>
<dbReference type="PRINTS" id="PR00096">
    <property type="entry name" value="GATASE"/>
</dbReference>
<dbReference type="InterPro" id="IPR019999">
    <property type="entry name" value="Anth_synth_I-like"/>
</dbReference>
<dbReference type="Pfam" id="PF04715">
    <property type="entry name" value="Anth_synt_I_N"/>
    <property type="match status" value="1"/>
</dbReference>
<keyword evidence="6" id="KW-0289">Folate biosynthesis</keyword>
<dbReference type="InterPro" id="IPR006221">
    <property type="entry name" value="TrpG/PapA_dom"/>
</dbReference>
<dbReference type="InterPro" id="IPR005801">
    <property type="entry name" value="ADC_synthase"/>
</dbReference>
<dbReference type="GO" id="GO:0046820">
    <property type="term" value="F:4-amino-4-deoxychorismate synthase activity"/>
    <property type="evidence" value="ECO:0007669"/>
    <property type="project" value="UniProtKB-EC"/>
</dbReference>
<dbReference type="PROSITE" id="PS51273">
    <property type="entry name" value="GATASE_TYPE_1"/>
    <property type="match status" value="1"/>
</dbReference>
<dbReference type="OrthoDB" id="64220at2759"/>
<dbReference type="Proteomes" id="UP000230002">
    <property type="component" value="Unassembled WGS sequence"/>
</dbReference>
<dbReference type="PRINTS" id="PR00099">
    <property type="entry name" value="CPSGATASE"/>
</dbReference>
<dbReference type="AlphaFoldDB" id="A0A2G8SD74"/>
<dbReference type="GO" id="GO:0008153">
    <property type="term" value="P:4-aminobenzoate biosynthetic process"/>
    <property type="evidence" value="ECO:0007669"/>
    <property type="project" value="TreeGrafter"/>
</dbReference>
<feature type="compositionally biased region" description="Low complexity" evidence="10">
    <location>
        <begin position="744"/>
        <end position="757"/>
    </location>
</feature>
<dbReference type="GO" id="GO:0046656">
    <property type="term" value="P:folic acid biosynthetic process"/>
    <property type="evidence" value="ECO:0007669"/>
    <property type="project" value="UniProtKB-KW"/>
</dbReference>
<evidence type="ECO:0000259" key="12">
    <source>
        <dbReference type="Pfam" id="PF00425"/>
    </source>
</evidence>
<feature type="domain" description="Anthranilate synthase component I N-terminal" evidence="13">
    <location>
        <begin position="276"/>
        <end position="405"/>
    </location>
</feature>
<evidence type="ECO:0000313" key="15">
    <source>
        <dbReference type="Proteomes" id="UP000230002"/>
    </source>
</evidence>
<feature type="region of interest" description="Disordered" evidence="10">
    <location>
        <begin position="738"/>
        <end position="757"/>
    </location>
</feature>
<dbReference type="SUPFAM" id="SSF52317">
    <property type="entry name" value="Class I glutamine amidotransferase-like"/>
    <property type="match status" value="1"/>
</dbReference>
<comment type="similarity">
    <text evidence="3">In the C-terminal section; belongs to the anthranilate synthase component I family.</text>
</comment>
<gene>
    <name evidence="14" type="ORF">GSI_06405</name>
</gene>
<feature type="domain" description="Chorismate-utilising enzyme C-terminal" evidence="12">
    <location>
        <begin position="458"/>
        <end position="700"/>
    </location>
</feature>
<dbReference type="InterPro" id="IPR010117">
    <property type="entry name" value="PabB_fungal"/>
</dbReference>
<dbReference type="CDD" id="cd01743">
    <property type="entry name" value="GATase1_Anthranilate_Synthase"/>
    <property type="match status" value="1"/>
</dbReference>
<dbReference type="STRING" id="1077348.A0A2G8SD74"/>
<dbReference type="NCBIfam" id="TIGR01823">
    <property type="entry name" value="PabB-fungal"/>
    <property type="match status" value="1"/>
</dbReference>
<dbReference type="EC" id="2.6.1.85" evidence="4"/>
<dbReference type="EMBL" id="AYKW01000012">
    <property type="protein sequence ID" value="PIL31702.1"/>
    <property type="molecule type" value="Genomic_DNA"/>
</dbReference>
<evidence type="ECO:0000259" key="13">
    <source>
        <dbReference type="Pfam" id="PF04715"/>
    </source>
</evidence>
<evidence type="ECO:0000256" key="6">
    <source>
        <dbReference type="ARBA" id="ARBA00022909"/>
    </source>
</evidence>
<evidence type="ECO:0000256" key="1">
    <source>
        <dbReference type="ARBA" id="ARBA00001000"/>
    </source>
</evidence>
<dbReference type="InterPro" id="IPR029062">
    <property type="entry name" value="Class_I_gatase-like"/>
</dbReference>
<comment type="caution">
    <text evidence="14">The sequence shown here is derived from an EMBL/GenBank/DDBJ whole genome shotgun (WGS) entry which is preliminary data.</text>
</comment>
<dbReference type="GO" id="GO:0000162">
    <property type="term" value="P:L-tryptophan biosynthetic process"/>
    <property type="evidence" value="ECO:0007669"/>
    <property type="project" value="TreeGrafter"/>
</dbReference>
<dbReference type="GO" id="GO:0005737">
    <property type="term" value="C:cytoplasm"/>
    <property type="evidence" value="ECO:0007669"/>
    <property type="project" value="TreeGrafter"/>
</dbReference>
<accession>A0A2G8SD74</accession>
<dbReference type="SUPFAM" id="SSF56322">
    <property type="entry name" value="ADC synthase"/>
    <property type="match status" value="2"/>
</dbReference>
<proteinExistence type="inferred from homology"/>
<protein>
    <recommendedName>
        <fullName evidence="4">aminodeoxychorismate synthase</fullName>
        <ecNumber evidence="4">2.6.1.85</ecNumber>
    </recommendedName>
    <alternativeName>
        <fullName evidence="8">Para-aminobenzoate synthase</fullName>
    </alternativeName>
    <alternativeName>
        <fullName evidence="9">p-aminobenzoic acid synthase</fullName>
    </alternativeName>
</protein>
<dbReference type="PANTHER" id="PTHR11236">
    <property type="entry name" value="AMINOBENZOATE/ANTHRANILATE SYNTHASE"/>
    <property type="match status" value="1"/>
</dbReference>
<evidence type="ECO:0000256" key="8">
    <source>
        <dbReference type="ARBA" id="ARBA00031329"/>
    </source>
</evidence>
<dbReference type="PANTHER" id="PTHR11236:SF18">
    <property type="entry name" value="AMINODEOXYCHORISMATE SYNTHASE"/>
    <property type="match status" value="1"/>
</dbReference>
<comment type="pathway">
    <text evidence="2">Cofactor biosynthesis; tetrahydrofolate biosynthesis; 4-aminobenzoate from chorismate: step 1/2.</text>
</comment>
<dbReference type="PRINTS" id="PR00097">
    <property type="entry name" value="ANTSNTHASEII"/>
</dbReference>
<dbReference type="Gene3D" id="3.40.50.880">
    <property type="match status" value="1"/>
</dbReference>
<evidence type="ECO:0000256" key="9">
    <source>
        <dbReference type="ARBA" id="ARBA00031904"/>
    </source>
</evidence>
<evidence type="ECO:0000256" key="7">
    <source>
        <dbReference type="ARBA" id="ARBA00022962"/>
    </source>
</evidence>
<feature type="domain" description="Glutamine amidotransferase" evidence="11">
    <location>
        <begin position="10"/>
        <end position="202"/>
    </location>
</feature>
<keyword evidence="7" id="KW-0315">Glutamine amidotransferase</keyword>
<dbReference type="GO" id="GO:0046654">
    <property type="term" value="P:tetrahydrofolate biosynthetic process"/>
    <property type="evidence" value="ECO:0007669"/>
    <property type="project" value="UniProtKB-UniPathway"/>
</dbReference>
<keyword evidence="5" id="KW-0808">Transferase</keyword>
<dbReference type="NCBIfam" id="TIGR00566">
    <property type="entry name" value="trpG_papA"/>
    <property type="match status" value="1"/>
</dbReference>
<organism evidence="14 15">
    <name type="scientific">Ganoderma sinense ZZ0214-1</name>
    <dbReference type="NCBI Taxonomy" id="1077348"/>
    <lineage>
        <taxon>Eukaryota</taxon>
        <taxon>Fungi</taxon>
        <taxon>Dikarya</taxon>
        <taxon>Basidiomycota</taxon>
        <taxon>Agaricomycotina</taxon>
        <taxon>Agaricomycetes</taxon>
        <taxon>Polyporales</taxon>
        <taxon>Polyporaceae</taxon>
        <taxon>Ganoderma</taxon>
    </lineage>
</organism>
<sequence length="811" mass="88528">MAPVSRPRVLLIDSYDSFTYNLASLCKRAIPGSDIHIIKNDVLSVSTLLPLLAYFDALVVGPGPGSPDISQDIGVVKHIWHVPDDILTPVFGVCLGLQSLAIEFGGQIKRLNVVKHGQVYPVQHLGTDIFHAVGDVRAVRYHSLHVDLPPQSDIVPLGWADDGHENGRVVMACKHRSKPFWAVQYHPESVCTEGGGEDVVRNFWRLASQWSSSHGRSTRPWDASVEAVVGPSWPSVRPEAVATDRERSVPVSTRALQIHPPDINRICEMLGVEDDSKDFVMLDSAAMGRFSIIGCLTSTSAKITYSVGDSAVKIQRGRDVTFEELGELDVWAWLTAFMRTHKAYGGTPEVPFWGGLVGYLSYELGFQTLTPLPSRPDPATRHPDVNLVFVERSIVLDKKANVAYLQSIFPADFVWLVNMSARLRALADPVMDRTVPPATKPPKLDAPLPPPIITLPNRDSYIGKIVAAKEYLFSGDSYELCVTAPTRVTAPKAASAVVRGTSSSWALYKALRHRNPAPHSGYVRLHPSTLVSSSPERFLSYARPPDGLCQLRPIKGTVRKGPGVDRAVAEAALSGSVKEVAENLMIVDLIRHDLHSVVGEDVHVRKFCTVEEYETVWQLVSVIEGRPDKSVKDKTHSDLGWEVLRASLPPGSMTGAPKKRSVEILRQLEGEERSIYSGVMGYADVGGGGDWAVIIRSCFKFDDKPEPPPAPLQNGADAFGYADYLRFNGHVNGDGASHGLNGHTDSTNGTNDTFNGDDNPCVNGSHKILTDEWTLAAGGAITALSDPDAEWEEMLTKVESVLPAFSILDSY</sequence>
<dbReference type="Pfam" id="PF00425">
    <property type="entry name" value="Chorismate_bind"/>
    <property type="match status" value="1"/>
</dbReference>
<dbReference type="InterPro" id="IPR015890">
    <property type="entry name" value="Chorismate_C"/>
</dbReference>
<dbReference type="InterPro" id="IPR006805">
    <property type="entry name" value="Anth_synth_I_N"/>
</dbReference>
<dbReference type="Pfam" id="PF00117">
    <property type="entry name" value="GATase"/>
    <property type="match status" value="1"/>
</dbReference>
<evidence type="ECO:0000256" key="10">
    <source>
        <dbReference type="SAM" id="MobiDB-lite"/>
    </source>
</evidence>
<evidence type="ECO:0000256" key="2">
    <source>
        <dbReference type="ARBA" id="ARBA00005009"/>
    </source>
</evidence>
<dbReference type="InterPro" id="IPR017926">
    <property type="entry name" value="GATASE"/>
</dbReference>
<reference evidence="14 15" key="1">
    <citation type="journal article" date="2015" name="Sci. Rep.">
        <title>Chromosome-level genome map provides insights into diverse defense mechanisms in the medicinal fungus Ganoderma sinense.</title>
        <authorList>
            <person name="Zhu Y."/>
            <person name="Xu J."/>
            <person name="Sun C."/>
            <person name="Zhou S."/>
            <person name="Xu H."/>
            <person name="Nelson D.R."/>
            <person name="Qian J."/>
            <person name="Song J."/>
            <person name="Luo H."/>
            <person name="Xiang L."/>
            <person name="Li Y."/>
            <person name="Xu Z."/>
            <person name="Ji A."/>
            <person name="Wang L."/>
            <person name="Lu S."/>
            <person name="Hayward A."/>
            <person name="Sun W."/>
            <person name="Li X."/>
            <person name="Schwartz D.C."/>
            <person name="Wang Y."/>
            <person name="Chen S."/>
        </authorList>
    </citation>
    <scope>NUCLEOTIDE SEQUENCE [LARGE SCALE GENOMIC DNA]</scope>
    <source>
        <strain evidence="14 15">ZZ0214-1</strain>
    </source>
</reference>
<keyword evidence="15" id="KW-1185">Reference proteome</keyword>
<dbReference type="Gene3D" id="3.60.120.10">
    <property type="entry name" value="Anthranilate synthase"/>
    <property type="match status" value="1"/>
</dbReference>